<accession>E3NCW5</accession>
<dbReference type="HOGENOM" id="CLU_1742268_0_0_1"/>
<keyword evidence="3" id="KW-1185">Reference proteome</keyword>
<evidence type="ECO:0000313" key="3">
    <source>
        <dbReference type="Proteomes" id="UP000008281"/>
    </source>
</evidence>
<dbReference type="KEGG" id="crq:GCK72_022793"/>
<evidence type="ECO:0000256" key="1">
    <source>
        <dbReference type="SAM" id="MobiDB-lite"/>
    </source>
</evidence>
<proteinExistence type="predicted"/>
<feature type="region of interest" description="Disordered" evidence="1">
    <location>
        <begin position="1"/>
        <end position="62"/>
    </location>
</feature>
<reference evidence="2" key="1">
    <citation type="submission" date="2007-07" db="EMBL/GenBank/DDBJ databases">
        <title>PCAP assembly of the Caenorhabditis remanei genome.</title>
        <authorList>
            <consortium name="The Caenorhabditis remanei Sequencing Consortium"/>
            <person name="Wilson R.K."/>
        </authorList>
    </citation>
    <scope>NUCLEOTIDE SEQUENCE [LARGE SCALE GENOMIC DNA]</scope>
    <source>
        <strain evidence="2">PB4641</strain>
    </source>
</reference>
<dbReference type="GeneID" id="9823103"/>
<dbReference type="RefSeq" id="XP_003093738.2">
    <property type="nucleotide sequence ID" value="XM_003093690.2"/>
</dbReference>
<dbReference type="Proteomes" id="UP000008281">
    <property type="component" value="Unassembled WGS sequence"/>
</dbReference>
<feature type="compositionally biased region" description="Polar residues" evidence="1">
    <location>
        <begin position="35"/>
        <end position="62"/>
    </location>
</feature>
<gene>
    <name evidence="2" type="ORF">CRE_24222</name>
</gene>
<sequence>MSAQSDPPTGISPHNESSSDEQTGAQIDVAEQANDADSISPPANRNDPSFPTVNSEPPSQLSTFQINHARIIQLRVQRIRELRAERQELINQVELNLGGIQQPTAARVLGLYARWMRLDNEILQLEAETLNEQRLIDEQRNRQQDQHTPH</sequence>
<protein>
    <submittedName>
        <fullName evidence="2">Uncharacterized protein</fullName>
    </submittedName>
</protein>
<organism evidence="3">
    <name type="scientific">Caenorhabditis remanei</name>
    <name type="common">Caenorhabditis vulgaris</name>
    <dbReference type="NCBI Taxonomy" id="31234"/>
    <lineage>
        <taxon>Eukaryota</taxon>
        <taxon>Metazoa</taxon>
        <taxon>Ecdysozoa</taxon>
        <taxon>Nematoda</taxon>
        <taxon>Chromadorea</taxon>
        <taxon>Rhabditida</taxon>
        <taxon>Rhabditina</taxon>
        <taxon>Rhabditomorpha</taxon>
        <taxon>Rhabditoidea</taxon>
        <taxon>Rhabditidae</taxon>
        <taxon>Peloderinae</taxon>
        <taxon>Caenorhabditis</taxon>
    </lineage>
</organism>
<evidence type="ECO:0000313" key="2">
    <source>
        <dbReference type="EMBL" id="EFO93382.1"/>
    </source>
</evidence>
<dbReference type="AlphaFoldDB" id="E3NCW5"/>
<name>E3NCW5_CAERE</name>
<dbReference type="EMBL" id="DS268603">
    <property type="protein sequence ID" value="EFO93382.1"/>
    <property type="molecule type" value="Genomic_DNA"/>
</dbReference>
<feature type="compositionally biased region" description="Polar residues" evidence="1">
    <location>
        <begin position="1"/>
        <end position="25"/>
    </location>
</feature>
<dbReference type="CTD" id="9823103"/>